<feature type="transmembrane region" description="Helical" evidence="1">
    <location>
        <begin position="256"/>
        <end position="276"/>
    </location>
</feature>
<feature type="transmembrane region" description="Helical" evidence="1">
    <location>
        <begin position="31"/>
        <end position="52"/>
    </location>
</feature>
<evidence type="ECO:0000259" key="2">
    <source>
        <dbReference type="Pfam" id="PF06724"/>
    </source>
</evidence>
<dbReference type="Pfam" id="PF06724">
    <property type="entry name" value="DUF1206"/>
    <property type="match status" value="3"/>
</dbReference>
<protein>
    <submittedName>
        <fullName evidence="3">DUF1206 domain-containing protein</fullName>
    </submittedName>
</protein>
<evidence type="ECO:0000313" key="4">
    <source>
        <dbReference type="Proteomes" id="UP001500051"/>
    </source>
</evidence>
<organism evidence="3 4">
    <name type="scientific">Microlunatus aurantiacus</name>
    <dbReference type="NCBI Taxonomy" id="446786"/>
    <lineage>
        <taxon>Bacteria</taxon>
        <taxon>Bacillati</taxon>
        <taxon>Actinomycetota</taxon>
        <taxon>Actinomycetes</taxon>
        <taxon>Propionibacteriales</taxon>
        <taxon>Propionibacteriaceae</taxon>
        <taxon>Microlunatus</taxon>
    </lineage>
</organism>
<dbReference type="Proteomes" id="UP001500051">
    <property type="component" value="Unassembled WGS sequence"/>
</dbReference>
<gene>
    <name evidence="3" type="ORF">GCM10022204_40590</name>
</gene>
<feature type="transmembrane region" description="Helical" evidence="1">
    <location>
        <begin position="124"/>
        <end position="143"/>
    </location>
</feature>
<evidence type="ECO:0000256" key="1">
    <source>
        <dbReference type="SAM" id="Phobius"/>
    </source>
</evidence>
<evidence type="ECO:0000313" key="3">
    <source>
        <dbReference type="EMBL" id="GAA3716681.1"/>
    </source>
</evidence>
<feature type="transmembrane region" description="Helical" evidence="1">
    <location>
        <begin position="81"/>
        <end position="103"/>
    </location>
</feature>
<keyword evidence="1" id="KW-0812">Transmembrane</keyword>
<feature type="domain" description="DUF1206" evidence="2">
    <location>
        <begin position="210"/>
        <end position="277"/>
    </location>
</feature>
<dbReference type="EMBL" id="BAAAYX010000020">
    <property type="protein sequence ID" value="GAA3716681.1"/>
    <property type="molecule type" value="Genomic_DNA"/>
</dbReference>
<proteinExistence type="predicted"/>
<feature type="domain" description="DUF1206" evidence="2">
    <location>
        <begin position="35"/>
        <end position="103"/>
    </location>
</feature>
<feature type="domain" description="DUF1206" evidence="2">
    <location>
        <begin position="121"/>
        <end position="188"/>
    </location>
</feature>
<sequence length="281" mass="28625">MDGPDVDVGPVAVSDGRVPSAELASRHGYQVLVRVGLVSYGLVHVVLAWISAQVALGGGGGDDASTTGALQQLGQQPFGQVLLWVMAAGLLALVLWQGLEAVAGKPGADVKDQVKNRGRAAGKAVVYLLLALTAIRIATGTGANSGSGEAEETLSARLMSVPFGRVLVVAVGLIVLAVGVSQIVKGVRQKFVTRDLAGGVSRSVVVLGTLGWIAKGVALSLVGVLFGWAAAKHDPKKAGGMDAALSTLRDQPFGPVLLLAMAAGFAAFGIYCLAWARNAKT</sequence>
<comment type="caution">
    <text evidence="3">The sequence shown here is derived from an EMBL/GenBank/DDBJ whole genome shotgun (WGS) entry which is preliminary data.</text>
</comment>
<name>A0ABP7EAV2_9ACTN</name>
<reference evidence="4" key="1">
    <citation type="journal article" date="2019" name="Int. J. Syst. Evol. Microbiol.">
        <title>The Global Catalogue of Microorganisms (GCM) 10K type strain sequencing project: providing services to taxonomists for standard genome sequencing and annotation.</title>
        <authorList>
            <consortium name="The Broad Institute Genomics Platform"/>
            <consortium name="The Broad Institute Genome Sequencing Center for Infectious Disease"/>
            <person name="Wu L."/>
            <person name="Ma J."/>
        </authorList>
    </citation>
    <scope>NUCLEOTIDE SEQUENCE [LARGE SCALE GENOMIC DNA]</scope>
    <source>
        <strain evidence="4">JCM 16548</strain>
    </source>
</reference>
<keyword evidence="1" id="KW-1133">Transmembrane helix</keyword>
<feature type="transmembrane region" description="Helical" evidence="1">
    <location>
        <begin position="163"/>
        <end position="184"/>
    </location>
</feature>
<dbReference type="InterPro" id="IPR009597">
    <property type="entry name" value="DUF1206"/>
</dbReference>
<feature type="transmembrane region" description="Helical" evidence="1">
    <location>
        <begin position="204"/>
        <end position="231"/>
    </location>
</feature>
<accession>A0ABP7EAV2</accession>
<keyword evidence="1" id="KW-0472">Membrane</keyword>
<keyword evidence="4" id="KW-1185">Reference proteome</keyword>